<dbReference type="Proteomes" id="UP000315995">
    <property type="component" value="Chromosome"/>
</dbReference>
<keyword evidence="4" id="KW-1185">Reference proteome</keyword>
<feature type="region of interest" description="Disordered" evidence="1">
    <location>
        <begin position="28"/>
        <end position="52"/>
    </location>
</feature>
<dbReference type="EMBL" id="CP041186">
    <property type="protein sequence ID" value="QDG54208.1"/>
    <property type="molecule type" value="Genomic_DNA"/>
</dbReference>
<evidence type="ECO:0000313" key="3">
    <source>
        <dbReference type="EMBL" id="QDG54208.1"/>
    </source>
</evidence>
<dbReference type="PROSITE" id="PS51257">
    <property type="entry name" value="PROKAR_LIPOPROTEIN"/>
    <property type="match status" value="1"/>
</dbReference>
<dbReference type="Gene3D" id="2.130.10.10">
    <property type="entry name" value="YVTN repeat-like/Quinoprotein amine dehydrogenase"/>
    <property type="match status" value="1"/>
</dbReference>
<gene>
    <name evidence="3" type="ORF">FIV42_26730</name>
</gene>
<dbReference type="AlphaFoldDB" id="A0A4Y6Q0U0"/>
<protein>
    <recommendedName>
        <fullName evidence="5">WD40 repeat domain-containing protein</fullName>
    </recommendedName>
</protein>
<dbReference type="SUPFAM" id="SSF101898">
    <property type="entry name" value="NHL repeat"/>
    <property type="match status" value="1"/>
</dbReference>
<feature type="compositionally biased region" description="Acidic residues" evidence="1">
    <location>
        <begin position="39"/>
        <end position="50"/>
    </location>
</feature>
<name>A0A4Y6Q0U0_PERCE</name>
<feature type="signal peptide" evidence="2">
    <location>
        <begin position="1"/>
        <end position="18"/>
    </location>
</feature>
<accession>A0A5B8YIF9</accession>
<proteinExistence type="predicted"/>
<evidence type="ECO:0008006" key="5">
    <source>
        <dbReference type="Google" id="ProtNLM"/>
    </source>
</evidence>
<accession>A0A4Y6Q0U0</accession>
<feature type="chain" id="PRO_5030106824" description="WD40 repeat domain-containing protein" evidence="2">
    <location>
        <begin position="19"/>
        <end position="652"/>
    </location>
</feature>
<dbReference type="InterPro" id="IPR015943">
    <property type="entry name" value="WD40/YVTN_repeat-like_dom_sf"/>
</dbReference>
<dbReference type="RefSeq" id="WP_141200652.1">
    <property type="nucleotide sequence ID" value="NZ_CP041186.1"/>
</dbReference>
<evidence type="ECO:0000313" key="4">
    <source>
        <dbReference type="Proteomes" id="UP000315995"/>
    </source>
</evidence>
<keyword evidence="2" id="KW-0732">Signal</keyword>
<evidence type="ECO:0000256" key="1">
    <source>
        <dbReference type="SAM" id="MobiDB-lite"/>
    </source>
</evidence>
<reference evidence="3 4" key="1">
    <citation type="submission" date="2019-06" db="EMBL/GenBank/DDBJ databases">
        <title>Persicimonas caeni gen. nov., sp. nov., a predatory bacterium isolated from solar saltern.</title>
        <authorList>
            <person name="Wang S."/>
        </authorList>
    </citation>
    <scope>NUCLEOTIDE SEQUENCE [LARGE SCALE GENOMIC DNA]</scope>
    <source>
        <strain evidence="3 4">YN101</strain>
    </source>
</reference>
<organism evidence="3 4">
    <name type="scientific">Persicimonas caeni</name>
    <dbReference type="NCBI Taxonomy" id="2292766"/>
    <lineage>
        <taxon>Bacteria</taxon>
        <taxon>Deltaproteobacteria</taxon>
        <taxon>Bradymonadales</taxon>
        <taxon>Bradymonadaceae</taxon>
        <taxon>Persicimonas</taxon>
    </lineage>
</organism>
<evidence type="ECO:0000256" key="2">
    <source>
        <dbReference type="SAM" id="SignalP"/>
    </source>
</evidence>
<sequence length="652" mass="69045">MKRVLPGLMIPLAAVAFAACSDRSSGSGNNADAGHIGDAETDSGEPLSDDPEWHWLDVAQGTSIEALVVTDEDGVFALARANDQITAQLHLFDGQAFQPVGLELPMGANLLAGRSAETLYTTASFSSGRDGQTVAYRFDGEQWVAHLRGTLIATEVGAISDISVEADGTLWMATSGGLIMSDAANDYDQLNYTEDRFEFAETFKAVATPPADGNPRASSKNGTYSINADFSATLRPDLVTEQLLMVGADEGYAVIADPAGLTWFSGDQPDEPIAIDGFKPDGARLAGSTDTSIWVLEQTGDGASTNRVWKVTDEGPSAFDLPEDTPRLTDIAVIADDDIWFATEDGRVLRWVSPADFAAAGVDLPEPPEAPTIEQVDLPASSGEVPVAASIAMLSDGRLFIGAQNSSEAVNLVLDQGQWSEVDGVTGRLVRMRSDDADGLVAETSAGYYGVWTGDKFEISSEYLQGAATDGAGTVWASQSSKIGKLTGAQLEFQEVDGAPSNVPGWQHAAGGASEIWFQSHNSIATYRNGAWEEYSVGALAGLLDICWVGPGHVVAVGQNGTIIEVKDGEKTELTSPTSQRISYVTAVGSRVFATTSTEMYSYDGSTWSLVEFDGFADVQWSAVAGRSLDEVYFLGANPEGESVLLRVSYPD</sequence>